<dbReference type="AlphaFoldDB" id="A0A1I7SEV6"/>
<feature type="region of interest" description="Disordered" evidence="1">
    <location>
        <begin position="76"/>
        <end position="99"/>
    </location>
</feature>
<dbReference type="WBParaSite" id="BXY_1156600.1">
    <property type="protein sequence ID" value="BXY_1156600.1"/>
    <property type="gene ID" value="BXY_1156600"/>
</dbReference>
<protein>
    <submittedName>
        <fullName evidence="3">Uncharacterized protein</fullName>
    </submittedName>
</protein>
<organism evidence="2 3">
    <name type="scientific">Bursaphelenchus xylophilus</name>
    <name type="common">Pinewood nematode worm</name>
    <name type="synonym">Aphelenchoides xylophilus</name>
    <dbReference type="NCBI Taxonomy" id="6326"/>
    <lineage>
        <taxon>Eukaryota</taxon>
        <taxon>Metazoa</taxon>
        <taxon>Ecdysozoa</taxon>
        <taxon>Nematoda</taxon>
        <taxon>Chromadorea</taxon>
        <taxon>Rhabditida</taxon>
        <taxon>Tylenchina</taxon>
        <taxon>Tylenchomorpha</taxon>
        <taxon>Aphelenchoidea</taxon>
        <taxon>Aphelenchoididae</taxon>
        <taxon>Bursaphelenchus</taxon>
    </lineage>
</organism>
<evidence type="ECO:0000313" key="3">
    <source>
        <dbReference type="WBParaSite" id="BXY_1156600.1"/>
    </source>
</evidence>
<accession>A0A1I7SEV6</accession>
<name>A0A1I7SEV6_BURXY</name>
<proteinExistence type="predicted"/>
<evidence type="ECO:0000256" key="1">
    <source>
        <dbReference type="SAM" id="MobiDB-lite"/>
    </source>
</evidence>
<sequence length="99" mass="10235">MLRKGSRRAGNRERPTKIYVLSVKGVNPELGMKLLLLCVLFGLLGTLVVAQWGGYQQQGNYNPFVDFWNNVGGGGGGGGASSGAANAAQTGNSYTGGEG</sequence>
<evidence type="ECO:0000313" key="2">
    <source>
        <dbReference type="Proteomes" id="UP000095284"/>
    </source>
</evidence>
<reference evidence="3" key="1">
    <citation type="submission" date="2016-11" db="UniProtKB">
        <authorList>
            <consortium name="WormBaseParasite"/>
        </authorList>
    </citation>
    <scope>IDENTIFICATION</scope>
</reference>
<dbReference type="Proteomes" id="UP000095284">
    <property type="component" value="Unplaced"/>
</dbReference>